<evidence type="ECO:0000256" key="5">
    <source>
        <dbReference type="ARBA" id="ARBA00022531"/>
    </source>
</evidence>
<dbReference type="GO" id="GO:0009522">
    <property type="term" value="C:photosystem I"/>
    <property type="evidence" value="ECO:0007669"/>
    <property type="project" value="UniProtKB-KW"/>
</dbReference>
<sequence>MLFAGWFGLAPSANRKATAGLKLEVRDSGLQTSDPSWLHSCKYFGTLFGMWNCGSHY</sequence>
<organism evidence="10 11">
    <name type="scientific">Quercus suber</name>
    <name type="common">Cork oak</name>
    <dbReference type="NCBI Taxonomy" id="58331"/>
    <lineage>
        <taxon>Eukaryota</taxon>
        <taxon>Viridiplantae</taxon>
        <taxon>Streptophyta</taxon>
        <taxon>Embryophyta</taxon>
        <taxon>Tracheophyta</taxon>
        <taxon>Spermatophyta</taxon>
        <taxon>Magnoliopsida</taxon>
        <taxon>eudicotyledons</taxon>
        <taxon>Gunneridae</taxon>
        <taxon>Pentapetalae</taxon>
        <taxon>rosids</taxon>
        <taxon>fabids</taxon>
        <taxon>Fagales</taxon>
        <taxon>Fagaceae</taxon>
        <taxon>Quercus</taxon>
    </lineage>
</organism>
<evidence type="ECO:0000313" key="11">
    <source>
        <dbReference type="Proteomes" id="UP000237347"/>
    </source>
</evidence>
<accession>A0AAW0LVY3</accession>
<gene>
    <name evidence="10" type="primary">PSAK_0</name>
    <name evidence="10" type="ORF">CFP56_027300</name>
</gene>
<protein>
    <submittedName>
        <fullName evidence="10">Photosystem i reaction center subunit psak</fullName>
    </submittedName>
</protein>
<evidence type="ECO:0000256" key="3">
    <source>
        <dbReference type="ARBA" id="ARBA00006458"/>
    </source>
</evidence>
<reference evidence="10 11" key="1">
    <citation type="journal article" date="2018" name="Sci. Data">
        <title>The draft genome sequence of cork oak.</title>
        <authorList>
            <person name="Ramos A.M."/>
            <person name="Usie A."/>
            <person name="Barbosa P."/>
            <person name="Barros P.M."/>
            <person name="Capote T."/>
            <person name="Chaves I."/>
            <person name="Simoes F."/>
            <person name="Abreu I."/>
            <person name="Carrasquinho I."/>
            <person name="Faro C."/>
            <person name="Guimaraes J.B."/>
            <person name="Mendonca D."/>
            <person name="Nobrega F."/>
            <person name="Rodrigues L."/>
            <person name="Saibo N.J.M."/>
            <person name="Varela M.C."/>
            <person name="Egas C."/>
            <person name="Matos J."/>
            <person name="Miguel C.M."/>
            <person name="Oliveira M.M."/>
            <person name="Ricardo C.P."/>
            <person name="Goncalves S."/>
        </authorList>
    </citation>
    <scope>NUCLEOTIDE SEQUENCE [LARGE SCALE GENOMIC DNA]</scope>
    <source>
        <strain evidence="11">cv. HL8</strain>
    </source>
</reference>
<keyword evidence="5" id="KW-0602">Photosynthesis</keyword>
<comment type="similarity">
    <text evidence="3">Belongs to the PsaG/PsaK family.</text>
</comment>
<dbReference type="AlphaFoldDB" id="A0AAW0LVY3"/>
<name>A0AAW0LVY3_QUESU</name>
<evidence type="ECO:0000256" key="2">
    <source>
        <dbReference type="ARBA" id="ARBA00004229"/>
    </source>
</evidence>
<comment type="subcellular location">
    <subcellularLocation>
        <location evidence="1">Membrane</location>
        <topology evidence="1">Multi-pass membrane protein</topology>
    </subcellularLocation>
    <subcellularLocation>
        <location evidence="2">Plastid</location>
        <location evidence="2">Chloroplast</location>
    </subcellularLocation>
</comment>
<comment type="caution">
    <text evidence="10">The sequence shown here is derived from an EMBL/GenBank/DDBJ whole genome shotgun (WGS) entry which is preliminary data.</text>
</comment>
<dbReference type="InterPro" id="IPR023618">
    <property type="entry name" value="PSI_PsaG/PsaK_dom"/>
</dbReference>
<proteinExistence type="inferred from homology"/>
<keyword evidence="8" id="KW-0603">Photosystem I</keyword>
<evidence type="ECO:0000256" key="6">
    <source>
        <dbReference type="ARBA" id="ARBA00022640"/>
    </source>
</evidence>
<keyword evidence="7" id="KW-0812">Transmembrane</keyword>
<evidence type="ECO:0000256" key="8">
    <source>
        <dbReference type="ARBA" id="ARBA00022836"/>
    </source>
</evidence>
<evidence type="ECO:0000256" key="9">
    <source>
        <dbReference type="ARBA" id="ARBA00023136"/>
    </source>
</evidence>
<keyword evidence="9" id="KW-0472">Membrane</keyword>
<keyword evidence="4" id="KW-0150">Chloroplast</keyword>
<keyword evidence="11" id="KW-1185">Reference proteome</keyword>
<keyword evidence="6" id="KW-0934">Plastid</keyword>
<evidence type="ECO:0000313" key="10">
    <source>
        <dbReference type="EMBL" id="KAK7855620.1"/>
    </source>
</evidence>
<dbReference type="EMBL" id="PKMF04000044">
    <property type="protein sequence ID" value="KAK7855620.1"/>
    <property type="molecule type" value="Genomic_DNA"/>
</dbReference>
<dbReference type="GO" id="GO:0009507">
    <property type="term" value="C:chloroplast"/>
    <property type="evidence" value="ECO:0007669"/>
    <property type="project" value="UniProtKB-SubCell"/>
</dbReference>
<dbReference type="GO" id="GO:0015979">
    <property type="term" value="P:photosynthesis"/>
    <property type="evidence" value="ECO:0007669"/>
    <property type="project" value="UniProtKB-KW"/>
</dbReference>
<evidence type="ECO:0000256" key="7">
    <source>
        <dbReference type="ARBA" id="ARBA00022692"/>
    </source>
</evidence>
<evidence type="ECO:0000256" key="4">
    <source>
        <dbReference type="ARBA" id="ARBA00022528"/>
    </source>
</evidence>
<dbReference type="Proteomes" id="UP000237347">
    <property type="component" value="Unassembled WGS sequence"/>
</dbReference>
<dbReference type="Gene3D" id="1.10.286.40">
    <property type="entry name" value="Chlorophyll a-b binding protein like"/>
    <property type="match status" value="1"/>
</dbReference>
<evidence type="ECO:0000256" key="1">
    <source>
        <dbReference type="ARBA" id="ARBA00004141"/>
    </source>
</evidence>